<reference evidence="2 3" key="1">
    <citation type="submission" date="2018-02" db="EMBL/GenBank/DDBJ databases">
        <title>Whole genome sequencing of endophytic bacterium.</title>
        <authorList>
            <person name="Eedara R."/>
            <person name="Podile A.R."/>
        </authorList>
    </citation>
    <scope>NUCLEOTIDE SEQUENCE [LARGE SCALE GENOMIC DNA]</scope>
    <source>
        <strain evidence="2 3">RP1T</strain>
    </source>
</reference>
<keyword evidence="3" id="KW-1185">Reference proteome</keyword>
<protein>
    <submittedName>
        <fullName evidence="2">XRE family transcriptional regulator</fullName>
    </submittedName>
</protein>
<dbReference type="Gene3D" id="1.10.260.40">
    <property type="entry name" value="lambda repressor-like DNA-binding domains"/>
    <property type="match status" value="1"/>
</dbReference>
<dbReference type="Pfam" id="PF01381">
    <property type="entry name" value="HTH_3"/>
    <property type="match status" value="1"/>
</dbReference>
<dbReference type="InterPro" id="IPR001387">
    <property type="entry name" value="Cro/C1-type_HTH"/>
</dbReference>
<dbReference type="GO" id="GO:0003677">
    <property type="term" value="F:DNA binding"/>
    <property type="evidence" value="ECO:0007669"/>
    <property type="project" value="InterPro"/>
</dbReference>
<proteinExistence type="predicted"/>
<dbReference type="AlphaFoldDB" id="A0A2S9QGK9"/>
<gene>
    <name evidence="2" type="ORF">C5L14_04340</name>
</gene>
<comment type="caution">
    <text evidence="2">The sequence shown here is derived from an EMBL/GenBank/DDBJ whole genome shotgun (WGS) entry which is preliminary data.</text>
</comment>
<dbReference type="RefSeq" id="WP_105860830.1">
    <property type="nucleotide sequence ID" value="NZ_PUEJ01000002.1"/>
</dbReference>
<sequence>MSHTGSDHTLAQTCTSSVPVGADLFRQVREAKGYSREDLAVTCGLTVDEIEDLELGNNASPAHLRRVAAALGLPSE</sequence>
<dbReference type="OrthoDB" id="8094245at2"/>
<dbReference type="EMBL" id="PUEJ01000002">
    <property type="protein sequence ID" value="PRH88479.1"/>
    <property type="molecule type" value="Genomic_DNA"/>
</dbReference>
<dbReference type="Proteomes" id="UP000237682">
    <property type="component" value="Unassembled WGS sequence"/>
</dbReference>
<name>A0A2S9QGK9_9HYPH</name>
<dbReference type="InterPro" id="IPR010982">
    <property type="entry name" value="Lambda_DNA-bd_dom_sf"/>
</dbReference>
<evidence type="ECO:0000313" key="2">
    <source>
        <dbReference type="EMBL" id="PRH88479.1"/>
    </source>
</evidence>
<evidence type="ECO:0000313" key="3">
    <source>
        <dbReference type="Proteomes" id="UP000237682"/>
    </source>
</evidence>
<feature type="domain" description="HTH cro/C1-type" evidence="1">
    <location>
        <begin position="26"/>
        <end position="74"/>
    </location>
</feature>
<dbReference type="SUPFAM" id="SSF47413">
    <property type="entry name" value="lambda repressor-like DNA-binding domains"/>
    <property type="match status" value="1"/>
</dbReference>
<dbReference type="CDD" id="cd00093">
    <property type="entry name" value="HTH_XRE"/>
    <property type="match status" value="1"/>
</dbReference>
<evidence type="ECO:0000259" key="1">
    <source>
        <dbReference type="Pfam" id="PF01381"/>
    </source>
</evidence>
<accession>A0A2S9QGK9</accession>
<organism evidence="2 3">
    <name type="scientific">Labrys okinawensis</name>
    <dbReference type="NCBI Taxonomy" id="346911"/>
    <lineage>
        <taxon>Bacteria</taxon>
        <taxon>Pseudomonadati</taxon>
        <taxon>Pseudomonadota</taxon>
        <taxon>Alphaproteobacteria</taxon>
        <taxon>Hyphomicrobiales</taxon>
        <taxon>Xanthobacteraceae</taxon>
        <taxon>Labrys</taxon>
    </lineage>
</organism>